<dbReference type="PATRIC" id="fig|1280954.3.peg.3059"/>
<feature type="compositionally biased region" description="Basic and acidic residues" evidence="1">
    <location>
        <begin position="294"/>
        <end position="305"/>
    </location>
</feature>
<evidence type="ECO:0000313" key="3">
    <source>
        <dbReference type="Proteomes" id="UP000027100"/>
    </source>
</evidence>
<feature type="compositionally biased region" description="Acidic residues" evidence="1">
    <location>
        <begin position="218"/>
        <end position="228"/>
    </location>
</feature>
<sequence>MLHPSTKKLIDKLGEMTRKQRVSWIEGENGTIVHDTEGYRVVLTPEPHGVILTDAVGREIETCSPEEIADEKDAAGRPYALFIGELFREAHRHARGAEKAIRTLLAGLEAADETPETVAAAPEPEPEPEPETVTDETTSLDGETAITAAVATLADQINNTAPMAGPEVAVAPQPEAEPQPEPEPLPEPDFVAATPEPAPEPEAEPAPLLHALPAAYAETEEAPEETMEEAAALAAPETEPEPEPEAEPVAAAAAPEPEPAPEPVPAPAPMQQRFSLSGIPYGVGFAGTQAVPAPEEKPAETKPSEPRTLIIDGTEDLPDVMPPLDDAPLAPRRAESEDTGAPPAIPRRFNPWN</sequence>
<feature type="compositionally biased region" description="Acidic residues" evidence="1">
    <location>
        <begin position="124"/>
        <end position="134"/>
    </location>
</feature>
<proteinExistence type="predicted"/>
<feature type="compositionally biased region" description="Pro residues" evidence="1">
    <location>
        <begin position="256"/>
        <end position="268"/>
    </location>
</feature>
<gene>
    <name evidence="2" type="ORF">HPO_15116</name>
</gene>
<dbReference type="RefSeq" id="WP_051612663.1">
    <property type="nucleotide sequence ID" value="NZ_ARYM01000020.1"/>
</dbReference>
<comment type="caution">
    <text evidence="2">The sequence shown here is derived from an EMBL/GenBank/DDBJ whole genome shotgun (WGS) entry which is preliminary data.</text>
</comment>
<protein>
    <submittedName>
        <fullName evidence="2">Uncharacterized protein</fullName>
    </submittedName>
</protein>
<evidence type="ECO:0000256" key="1">
    <source>
        <dbReference type="SAM" id="MobiDB-lite"/>
    </source>
</evidence>
<dbReference type="EMBL" id="ARYM01000020">
    <property type="protein sequence ID" value="KCZ97374.1"/>
    <property type="molecule type" value="Genomic_DNA"/>
</dbReference>
<reference evidence="2 3" key="1">
    <citation type="journal article" date="2014" name="Antonie Van Leeuwenhoek">
        <title>Hyphomonas beringensis sp. nov. and Hyphomonas chukchiensis sp. nov., isolated from surface seawater of the Bering Sea and Chukchi Sea.</title>
        <authorList>
            <person name="Li C."/>
            <person name="Lai Q."/>
            <person name="Li G."/>
            <person name="Dong C."/>
            <person name="Wang J."/>
            <person name="Liao Y."/>
            <person name="Shao Z."/>
        </authorList>
    </citation>
    <scope>NUCLEOTIDE SEQUENCE [LARGE SCALE GENOMIC DNA]</scope>
    <source>
        <strain evidence="2 3">PS728</strain>
    </source>
</reference>
<feature type="region of interest" description="Disordered" evidence="1">
    <location>
        <begin position="167"/>
        <end position="353"/>
    </location>
</feature>
<dbReference type="AlphaFoldDB" id="A0A062VFU1"/>
<dbReference type="eggNOG" id="ENOG5030IFW">
    <property type="taxonomic scope" value="Bacteria"/>
</dbReference>
<accession>A0A062VFU1</accession>
<feature type="compositionally biased region" description="Low complexity" evidence="1">
    <location>
        <begin position="205"/>
        <end position="217"/>
    </location>
</feature>
<dbReference type="STRING" id="1280954.HPO_15116"/>
<dbReference type="OrthoDB" id="7620567at2"/>
<name>A0A062VFU1_9PROT</name>
<feature type="region of interest" description="Disordered" evidence="1">
    <location>
        <begin position="110"/>
        <end position="139"/>
    </location>
</feature>
<dbReference type="Proteomes" id="UP000027100">
    <property type="component" value="Unassembled WGS sequence"/>
</dbReference>
<organism evidence="2 3">
    <name type="scientific">Hyphomonas polymorpha PS728</name>
    <dbReference type="NCBI Taxonomy" id="1280954"/>
    <lineage>
        <taxon>Bacteria</taxon>
        <taxon>Pseudomonadati</taxon>
        <taxon>Pseudomonadota</taxon>
        <taxon>Alphaproteobacteria</taxon>
        <taxon>Hyphomonadales</taxon>
        <taxon>Hyphomonadaceae</taxon>
        <taxon>Hyphomonas</taxon>
    </lineage>
</organism>
<keyword evidence="3" id="KW-1185">Reference proteome</keyword>
<evidence type="ECO:0000313" key="2">
    <source>
        <dbReference type="EMBL" id="KCZ97374.1"/>
    </source>
</evidence>